<accession>A0A5B1LL87</accession>
<feature type="domain" description="DUF2510" evidence="2">
    <location>
        <begin position="11"/>
        <end position="41"/>
    </location>
</feature>
<dbReference type="AlphaFoldDB" id="A0A5B1LL87"/>
<dbReference type="EMBL" id="VUJV01000001">
    <property type="protein sequence ID" value="KAA1421234.1"/>
    <property type="molecule type" value="Genomic_DNA"/>
</dbReference>
<gene>
    <name evidence="3" type="ORF">F0U44_02680</name>
</gene>
<evidence type="ECO:0000259" key="2">
    <source>
        <dbReference type="Pfam" id="PF10708"/>
    </source>
</evidence>
<evidence type="ECO:0000313" key="3">
    <source>
        <dbReference type="EMBL" id="KAA1421234.1"/>
    </source>
</evidence>
<keyword evidence="4" id="KW-1185">Reference proteome</keyword>
<reference evidence="3 4" key="1">
    <citation type="submission" date="2019-09" db="EMBL/GenBank/DDBJ databases">
        <title>Nocardioides panacisoli sp. nov., isolated from the soil of a ginseng field.</title>
        <authorList>
            <person name="Cho C."/>
        </authorList>
    </citation>
    <scope>NUCLEOTIDE SEQUENCE [LARGE SCALE GENOMIC DNA]</scope>
    <source>
        <strain evidence="3 4">BN130099</strain>
    </source>
</reference>
<dbReference type="RefSeq" id="WP_149726694.1">
    <property type="nucleotide sequence ID" value="NZ_VUJV01000001.1"/>
</dbReference>
<keyword evidence="1" id="KW-0812">Transmembrane</keyword>
<keyword evidence="1" id="KW-1133">Transmembrane helix</keyword>
<evidence type="ECO:0000313" key="4">
    <source>
        <dbReference type="Proteomes" id="UP000325003"/>
    </source>
</evidence>
<feature type="transmembrane region" description="Helical" evidence="1">
    <location>
        <begin position="96"/>
        <end position="120"/>
    </location>
</feature>
<feature type="transmembrane region" description="Helical" evidence="1">
    <location>
        <begin position="132"/>
        <end position="160"/>
    </location>
</feature>
<dbReference type="Pfam" id="PF10708">
    <property type="entry name" value="DUF2510"/>
    <property type="match status" value="1"/>
</dbReference>
<dbReference type="Proteomes" id="UP000325003">
    <property type="component" value="Unassembled WGS sequence"/>
</dbReference>
<feature type="transmembrane region" description="Helical" evidence="1">
    <location>
        <begin position="61"/>
        <end position="84"/>
    </location>
</feature>
<comment type="caution">
    <text evidence="3">The sequence shown here is derived from an EMBL/GenBank/DDBJ whole genome shotgun (WGS) entry which is preliminary data.</text>
</comment>
<proteinExistence type="predicted"/>
<protein>
    <submittedName>
        <fullName evidence="3">DUF2510 domain-containing protein</fullName>
    </submittedName>
</protein>
<sequence>MTQAPPPPMPAGWYPDPANPSLNRYWTGSDWSSMPPPPTAAGGPEMPKGLAAAPKTVQVAFWLQLGAVATLGILGFLFVILALDDLNNPFLSDDDYATAFVIFLASAFGLAQAVALGVFAKFLLDGANWARIASTVALGLTLCSNVLALALGIAVIVLLFQNQSNAWFRRTETAGVAS</sequence>
<keyword evidence="1" id="KW-0472">Membrane</keyword>
<reference evidence="3 4" key="2">
    <citation type="submission" date="2019-09" db="EMBL/GenBank/DDBJ databases">
        <authorList>
            <person name="Jin C."/>
        </authorList>
    </citation>
    <scope>NUCLEOTIDE SEQUENCE [LARGE SCALE GENOMIC DNA]</scope>
    <source>
        <strain evidence="3 4">BN130099</strain>
    </source>
</reference>
<dbReference type="InterPro" id="IPR018929">
    <property type="entry name" value="DUF2510"/>
</dbReference>
<name>A0A5B1LL87_9ACTN</name>
<organism evidence="3 4">
    <name type="scientific">Nocardioides humilatus</name>
    <dbReference type="NCBI Taxonomy" id="2607660"/>
    <lineage>
        <taxon>Bacteria</taxon>
        <taxon>Bacillati</taxon>
        <taxon>Actinomycetota</taxon>
        <taxon>Actinomycetes</taxon>
        <taxon>Propionibacteriales</taxon>
        <taxon>Nocardioidaceae</taxon>
        <taxon>Nocardioides</taxon>
    </lineage>
</organism>
<evidence type="ECO:0000256" key="1">
    <source>
        <dbReference type="SAM" id="Phobius"/>
    </source>
</evidence>